<accession>A0ABQ9IMM5</accession>
<evidence type="ECO:0000313" key="2">
    <source>
        <dbReference type="EMBL" id="KAJ8897576.1"/>
    </source>
</evidence>
<evidence type="ECO:0000256" key="1">
    <source>
        <dbReference type="SAM" id="MobiDB-lite"/>
    </source>
</evidence>
<keyword evidence="3" id="KW-1185">Reference proteome</keyword>
<feature type="region of interest" description="Disordered" evidence="1">
    <location>
        <begin position="553"/>
        <end position="592"/>
    </location>
</feature>
<comment type="caution">
    <text evidence="2">The sequence shown here is derived from an EMBL/GenBank/DDBJ whole genome shotgun (WGS) entry which is preliminary data.</text>
</comment>
<dbReference type="Proteomes" id="UP001159363">
    <property type="component" value="Chromosome 1"/>
</dbReference>
<gene>
    <name evidence="2" type="ORF">PR048_002925</name>
</gene>
<reference evidence="2 3" key="1">
    <citation type="submission" date="2023-02" db="EMBL/GenBank/DDBJ databases">
        <title>LHISI_Scaffold_Assembly.</title>
        <authorList>
            <person name="Stuart O.P."/>
            <person name="Cleave R."/>
            <person name="Magrath M.J.L."/>
            <person name="Mikheyev A.S."/>
        </authorList>
    </citation>
    <scope>NUCLEOTIDE SEQUENCE [LARGE SCALE GENOMIC DNA]</scope>
    <source>
        <strain evidence="2">Daus_M_001</strain>
        <tissue evidence="2">Leg muscle</tissue>
    </source>
</reference>
<evidence type="ECO:0000313" key="3">
    <source>
        <dbReference type="Proteomes" id="UP001159363"/>
    </source>
</evidence>
<proteinExistence type="predicted"/>
<name>A0ABQ9IMM5_9NEOP</name>
<feature type="region of interest" description="Disordered" evidence="1">
    <location>
        <begin position="369"/>
        <end position="393"/>
    </location>
</feature>
<feature type="region of interest" description="Disordered" evidence="1">
    <location>
        <begin position="201"/>
        <end position="235"/>
    </location>
</feature>
<organism evidence="2 3">
    <name type="scientific">Dryococelus australis</name>
    <dbReference type="NCBI Taxonomy" id="614101"/>
    <lineage>
        <taxon>Eukaryota</taxon>
        <taxon>Metazoa</taxon>
        <taxon>Ecdysozoa</taxon>
        <taxon>Arthropoda</taxon>
        <taxon>Hexapoda</taxon>
        <taxon>Insecta</taxon>
        <taxon>Pterygota</taxon>
        <taxon>Neoptera</taxon>
        <taxon>Polyneoptera</taxon>
        <taxon>Phasmatodea</taxon>
        <taxon>Verophasmatodea</taxon>
        <taxon>Anareolatae</taxon>
        <taxon>Phasmatidae</taxon>
        <taxon>Eurycanthinae</taxon>
        <taxon>Dryococelus</taxon>
    </lineage>
</organism>
<protein>
    <submittedName>
        <fullName evidence="2">Uncharacterized protein</fullName>
    </submittedName>
</protein>
<sequence>MTSYYEPIAEFFSYLISISRGTKIDETEIQNNVISLVQHFYIGTKIKLDPGSELGSFDLGSGKMFVQPGISHLTKRTALLAASLLCLWEGWLLVSYHPPHIYTPAASPPPPPCKQPHMLTLSRTAFTRLTGGSVSRQATDYSTELTPAYLATQQFATRRRSEASSGRCPCTGYVCTGARQGCAVGNESRCIAVTVGKDRPGEGRCESGRVGESEGGRRQMRKAGRQDGDKRPATRSGYVCRPEFRTAARRQYPVHFRCRCPPCPLLLSSRPFLPFTRASFPSCGSTPFPATCEVHQHRGPVCTLTSMRELFGSSQHSRVGGNPENPMITKSGDIVWHCSSESIVYIQSSITPLDCQKIEEYVTLNEDCEASHASERERERREERERERGGAYTRQKAKLKYRNRIRFERVPQKQSSDTHKTPYDRVKRCWERTCSSTHSGEPIKKKRVDGDGNIYFKEIGRPKLVEEYHMGPSAIEVHNHIRQDGLSLETSLTLCEEQFLKRERPFRLIDREIFFDLFPPDSSDRGSLYTEDCMLMGVIEVARMVRRRPVTFPREVSKTRDPAGSVASARGISGSDEGISGSEPDSRPGSVTQGFINLLRRSTLDVRLGDPGTVAGRETPHHLKLAMTNHLIVCSPLS</sequence>
<feature type="compositionally biased region" description="Low complexity" evidence="1">
    <location>
        <begin position="571"/>
        <end position="583"/>
    </location>
</feature>
<dbReference type="EMBL" id="JARBHB010000001">
    <property type="protein sequence ID" value="KAJ8897576.1"/>
    <property type="molecule type" value="Genomic_DNA"/>
</dbReference>
<feature type="compositionally biased region" description="Basic and acidic residues" evidence="1">
    <location>
        <begin position="369"/>
        <end position="389"/>
    </location>
</feature>
<feature type="compositionally biased region" description="Basic and acidic residues" evidence="1">
    <location>
        <begin position="201"/>
        <end position="217"/>
    </location>
</feature>